<evidence type="ECO:0000313" key="3">
    <source>
        <dbReference type="Proteomes" id="UP000219338"/>
    </source>
</evidence>
<accession>A0A284R148</accession>
<keyword evidence="3" id="KW-1185">Reference proteome</keyword>
<feature type="region of interest" description="Disordered" evidence="1">
    <location>
        <begin position="133"/>
        <end position="156"/>
    </location>
</feature>
<reference evidence="3" key="1">
    <citation type="journal article" date="2017" name="Nat. Ecol. Evol.">
        <title>Genome expansion and lineage-specific genetic innovations in the forest pathogenic fungi Armillaria.</title>
        <authorList>
            <person name="Sipos G."/>
            <person name="Prasanna A.N."/>
            <person name="Walter M.C."/>
            <person name="O'Connor E."/>
            <person name="Balint B."/>
            <person name="Krizsan K."/>
            <person name="Kiss B."/>
            <person name="Hess J."/>
            <person name="Varga T."/>
            <person name="Slot J."/>
            <person name="Riley R."/>
            <person name="Boka B."/>
            <person name="Rigling D."/>
            <person name="Barry K."/>
            <person name="Lee J."/>
            <person name="Mihaltcheva S."/>
            <person name="LaButti K."/>
            <person name="Lipzen A."/>
            <person name="Waldron R."/>
            <person name="Moloney N.M."/>
            <person name="Sperisen C."/>
            <person name="Kredics L."/>
            <person name="Vagvoelgyi C."/>
            <person name="Patrignani A."/>
            <person name="Fitzpatrick D."/>
            <person name="Nagy I."/>
            <person name="Doyle S."/>
            <person name="Anderson J.B."/>
            <person name="Grigoriev I.V."/>
            <person name="Gueldener U."/>
            <person name="Muensterkoetter M."/>
            <person name="Nagy L.G."/>
        </authorList>
    </citation>
    <scope>NUCLEOTIDE SEQUENCE [LARGE SCALE GENOMIC DNA]</scope>
    <source>
        <strain evidence="3">C18/9</strain>
    </source>
</reference>
<dbReference type="AlphaFoldDB" id="A0A284R148"/>
<organism evidence="2 3">
    <name type="scientific">Armillaria ostoyae</name>
    <name type="common">Armillaria root rot fungus</name>
    <dbReference type="NCBI Taxonomy" id="47428"/>
    <lineage>
        <taxon>Eukaryota</taxon>
        <taxon>Fungi</taxon>
        <taxon>Dikarya</taxon>
        <taxon>Basidiomycota</taxon>
        <taxon>Agaricomycotina</taxon>
        <taxon>Agaricomycetes</taxon>
        <taxon>Agaricomycetidae</taxon>
        <taxon>Agaricales</taxon>
        <taxon>Marasmiineae</taxon>
        <taxon>Physalacriaceae</taxon>
        <taxon>Armillaria</taxon>
    </lineage>
</organism>
<dbReference type="EMBL" id="FUEG01000003">
    <property type="protein sequence ID" value="SJL02430.1"/>
    <property type="molecule type" value="Genomic_DNA"/>
</dbReference>
<proteinExistence type="predicted"/>
<evidence type="ECO:0000313" key="2">
    <source>
        <dbReference type="EMBL" id="SJL02430.1"/>
    </source>
</evidence>
<dbReference type="Proteomes" id="UP000219338">
    <property type="component" value="Unassembled WGS sequence"/>
</dbReference>
<gene>
    <name evidence="2" type="ORF">ARMOST_05757</name>
</gene>
<sequence>MQVIDTTAVSAVVSFLTDVLAPLCSSRVVDKLRCLLKKSLQRVRSLSLSPYRPPPRPLHDACMTTGLPWPYWILLLGNQDIHITITSLHVQAQIAAHTVALWDADTDLHPSNVRFIAGKQSVVPRTRILRPIHVPAPPDLAPVDSDSDSDTESTSSYFSDVSLSSVTSVSSAASQSTPYLHRPKRLHIREFCYGRRQARCTIHRQKGSAKRIVGV</sequence>
<dbReference type="OrthoDB" id="2974127at2759"/>
<dbReference type="OMA" id="NQDIHIT"/>
<evidence type="ECO:0000256" key="1">
    <source>
        <dbReference type="SAM" id="MobiDB-lite"/>
    </source>
</evidence>
<name>A0A284R148_ARMOS</name>
<protein>
    <submittedName>
        <fullName evidence="2">Uncharacterized protein</fullName>
    </submittedName>
</protein>